<organism evidence="2 3">
    <name type="scientific">Sphingomonas horti</name>
    <dbReference type="NCBI Taxonomy" id="2682842"/>
    <lineage>
        <taxon>Bacteria</taxon>
        <taxon>Pseudomonadati</taxon>
        <taxon>Pseudomonadota</taxon>
        <taxon>Alphaproteobacteria</taxon>
        <taxon>Sphingomonadales</taxon>
        <taxon>Sphingomonadaceae</taxon>
        <taxon>Sphingomonas</taxon>
    </lineage>
</organism>
<protein>
    <submittedName>
        <fullName evidence="2">Uncharacterized protein</fullName>
    </submittedName>
</protein>
<dbReference type="RefSeq" id="WP_157027690.1">
    <property type="nucleotide sequence ID" value="NZ_WQMS01000014.1"/>
</dbReference>
<feature type="transmembrane region" description="Helical" evidence="1">
    <location>
        <begin position="16"/>
        <end position="36"/>
    </location>
</feature>
<keyword evidence="1" id="KW-1133">Transmembrane helix</keyword>
<evidence type="ECO:0000313" key="2">
    <source>
        <dbReference type="EMBL" id="MVO78727.1"/>
    </source>
</evidence>
<reference evidence="2 3" key="1">
    <citation type="submission" date="2019-12" db="EMBL/GenBank/DDBJ databases">
        <authorList>
            <person name="Huq M.A."/>
        </authorList>
    </citation>
    <scope>NUCLEOTIDE SEQUENCE [LARGE SCALE GENOMIC DNA]</scope>
    <source>
        <strain evidence="2 3">MAH-20</strain>
    </source>
</reference>
<gene>
    <name evidence="2" type="ORF">GON01_12385</name>
</gene>
<dbReference type="EMBL" id="WQMS01000014">
    <property type="protein sequence ID" value="MVO78727.1"/>
    <property type="molecule type" value="Genomic_DNA"/>
</dbReference>
<keyword evidence="1" id="KW-0472">Membrane</keyword>
<evidence type="ECO:0000256" key="1">
    <source>
        <dbReference type="SAM" id="Phobius"/>
    </source>
</evidence>
<sequence>MKDMDAVRYNEKVKRLSTLLGGAGLAFILTAITRWLDRDADTTTAAWIILGAMFIWTAVRLNDLLQPEEEL</sequence>
<dbReference type="AlphaFoldDB" id="A0A6I4J2Y9"/>
<keyword evidence="3" id="KW-1185">Reference proteome</keyword>
<comment type="caution">
    <text evidence="2">The sequence shown here is derived from an EMBL/GenBank/DDBJ whole genome shotgun (WGS) entry which is preliminary data.</text>
</comment>
<feature type="transmembrane region" description="Helical" evidence="1">
    <location>
        <begin position="42"/>
        <end position="59"/>
    </location>
</feature>
<name>A0A6I4J2Y9_9SPHN</name>
<accession>A0A6I4J2Y9</accession>
<evidence type="ECO:0000313" key="3">
    <source>
        <dbReference type="Proteomes" id="UP000441389"/>
    </source>
</evidence>
<proteinExistence type="predicted"/>
<dbReference type="Proteomes" id="UP000441389">
    <property type="component" value="Unassembled WGS sequence"/>
</dbReference>
<keyword evidence="1" id="KW-0812">Transmembrane</keyword>